<keyword evidence="3" id="KW-0285">Flavoprotein</keyword>
<dbReference type="Pfam" id="PF07992">
    <property type="entry name" value="Pyr_redox_2"/>
    <property type="match status" value="1"/>
</dbReference>
<dbReference type="Gene3D" id="3.50.50.60">
    <property type="entry name" value="FAD/NAD(P)-binding domain"/>
    <property type="match status" value="2"/>
</dbReference>
<dbReference type="AlphaFoldDB" id="A0A182C7K2"/>
<protein>
    <submittedName>
        <fullName evidence="7">Pyridine nucleotide-disulfide oxidoreductase</fullName>
    </submittedName>
</protein>
<dbReference type="RefSeq" id="WP_068345955.1">
    <property type="nucleotide sequence ID" value="NZ_JFHK01000003.1"/>
</dbReference>
<dbReference type="PATRIC" id="fig|1453497.3.peg.1187"/>
<evidence type="ECO:0000256" key="1">
    <source>
        <dbReference type="ARBA" id="ARBA00001974"/>
    </source>
</evidence>
<gene>
    <name evidence="7" type="ORF">AT15_05950</name>
</gene>
<dbReference type="InterPro" id="IPR016156">
    <property type="entry name" value="FAD/NAD-linked_Rdtase_dimer_sf"/>
</dbReference>
<organism evidence="7 8">
    <name type="scientific">Kosmotoga arenicorallina S304</name>
    <dbReference type="NCBI Taxonomy" id="1453497"/>
    <lineage>
        <taxon>Bacteria</taxon>
        <taxon>Thermotogati</taxon>
        <taxon>Thermotogota</taxon>
        <taxon>Thermotogae</taxon>
        <taxon>Kosmotogales</taxon>
        <taxon>Kosmotogaceae</taxon>
        <taxon>Kosmotoga</taxon>
    </lineage>
</organism>
<dbReference type="EMBL" id="JFHK01000003">
    <property type="protein sequence ID" value="OAA31613.1"/>
    <property type="molecule type" value="Genomic_DNA"/>
</dbReference>
<dbReference type="InterPro" id="IPR036188">
    <property type="entry name" value="FAD/NAD-bd_sf"/>
</dbReference>
<proteinExistence type="inferred from homology"/>
<sequence>MKKEILVIGGGPAGIITATTAKKTYPEKTVAVVRKEKTGLVPCGIPYIFGTLNSVDANIMGIKPAENLGVEFIIDEVTAVDFERKTVLIKSGNKIEYEKLVFATGSKPVLPPIEGKELKGVFTIAKNKEYMEEVFNFAKSAKRVVIVGGGFIGIEVGDEIRKMGKEVAIVEAMPHLLPAAFDEEFGKVAEEKLAEHGTSIKTNIRVSKILGSESVTGIEFEDGKNLPADMIIFATGYKPNTGLVQNLDIHLGYSGAIWVDEYMRTSVRDVFAVGDCAEHKDFFTRKPSRLMLASTAVFDARVAGANLYHLKVVRENHGNLGVFSTSIEGLTLGAVGMTERTACAEGFECVIGEAKSVDRHPGTLPDKSPLYVKLVFSKESGLLLGAQIAGGKSVGEMINILGLGLQMGVTANDLVTMQIGTHPLLTSAPTAYPLVLAAESAIMKLR</sequence>
<dbReference type="InterPro" id="IPR050260">
    <property type="entry name" value="FAD-bd_OxRdtase"/>
</dbReference>
<name>A0A182C7K2_9BACT</name>
<reference evidence="7 8" key="1">
    <citation type="submission" date="2014-02" db="EMBL/GenBank/DDBJ databases">
        <title>Kosmotoga genome sequencing.</title>
        <authorList>
            <person name="Pollo S.M."/>
            <person name="Charchuk R."/>
            <person name="Nesbo C.L."/>
        </authorList>
    </citation>
    <scope>NUCLEOTIDE SEQUENCE [LARGE SCALE GENOMIC DNA]</scope>
    <source>
        <strain evidence="7 8">S304</strain>
    </source>
</reference>
<feature type="domain" description="FAD/NAD(P)-binding" evidence="6">
    <location>
        <begin position="4"/>
        <end position="298"/>
    </location>
</feature>
<dbReference type="GO" id="GO:0016491">
    <property type="term" value="F:oxidoreductase activity"/>
    <property type="evidence" value="ECO:0007669"/>
    <property type="project" value="InterPro"/>
</dbReference>
<evidence type="ECO:0000259" key="5">
    <source>
        <dbReference type="Pfam" id="PF02852"/>
    </source>
</evidence>
<evidence type="ECO:0000259" key="6">
    <source>
        <dbReference type="Pfam" id="PF07992"/>
    </source>
</evidence>
<evidence type="ECO:0000256" key="4">
    <source>
        <dbReference type="ARBA" id="ARBA00022827"/>
    </source>
</evidence>
<dbReference type="Proteomes" id="UP000077339">
    <property type="component" value="Unassembled WGS sequence"/>
</dbReference>
<evidence type="ECO:0000313" key="7">
    <source>
        <dbReference type="EMBL" id="OAA31613.1"/>
    </source>
</evidence>
<evidence type="ECO:0000313" key="8">
    <source>
        <dbReference type="Proteomes" id="UP000077339"/>
    </source>
</evidence>
<dbReference type="Pfam" id="PF02852">
    <property type="entry name" value="Pyr_redox_dim"/>
    <property type="match status" value="1"/>
</dbReference>
<evidence type="ECO:0000256" key="2">
    <source>
        <dbReference type="ARBA" id="ARBA00009130"/>
    </source>
</evidence>
<keyword evidence="8" id="KW-1185">Reference proteome</keyword>
<comment type="caution">
    <text evidence="7">The sequence shown here is derived from an EMBL/GenBank/DDBJ whole genome shotgun (WGS) entry which is preliminary data.</text>
</comment>
<feature type="domain" description="Pyridine nucleotide-disulphide oxidoreductase dimerisation" evidence="5">
    <location>
        <begin position="330"/>
        <end position="428"/>
    </location>
</feature>
<comment type="similarity">
    <text evidence="2">Belongs to the class-III pyridine nucleotide-disulfide oxidoreductase family.</text>
</comment>
<dbReference type="PRINTS" id="PR00411">
    <property type="entry name" value="PNDRDTASEI"/>
</dbReference>
<dbReference type="Gene3D" id="3.30.390.30">
    <property type="match status" value="1"/>
</dbReference>
<dbReference type="SUPFAM" id="SSF55424">
    <property type="entry name" value="FAD/NAD-linked reductases, dimerisation (C-terminal) domain"/>
    <property type="match status" value="1"/>
</dbReference>
<dbReference type="PRINTS" id="PR00368">
    <property type="entry name" value="FADPNR"/>
</dbReference>
<dbReference type="SUPFAM" id="SSF51905">
    <property type="entry name" value="FAD/NAD(P)-binding domain"/>
    <property type="match status" value="1"/>
</dbReference>
<keyword evidence="4" id="KW-0274">FAD</keyword>
<dbReference type="OrthoDB" id="9802028at2"/>
<dbReference type="InterPro" id="IPR023753">
    <property type="entry name" value="FAD/NAD-binding_dom"/>
</dbReference>
<evidence type="ECO:0000256" key="3">
    <source>
        <dbReference type="ARBA" id="ARBA00022630"/>
    </source>
</evidence>
<dbReference type="STRING" id="1453497.AT15_05950"/>
<accession>A0A182C7K2</accession>
<dbReference type="PANTHER" id="PTHR43429">
    <property type="entry name" value="PYRIDINE NUCLEOTIDE-DISULFIDE OXIDOREDUCTASE DOMAIN-CONTAINING"/>
    <property type="match status" value="1"/>
</dbReference>
<comment type="cofactor">
    <cofactor evidence="1">
        <name>FAD</name>
        <dbReference type="ChEBI" id="CHEBI:57692"/>
    </cofactor>
</comment>
<dbReference type="InterPro" id="IPR004099">
    <property type="entry name" value="Pyr_nucl-diS_OxRdtase_dimer"/>
</dbReference>